<dbReference type="InterPro" id="IPR054154">
    <property type="entry name" value="PEX14-like_M_plants"/>
</dbReference>
<feature type="domain" description="Peroxisome membrane anchor protein Pex14p N-terminal" evidence="17">
    <location>
        <begin position="25"/>
        <end position="67"/>
    </location>
</feature>
<feature type="compositionally biased region" description="Basic and acidic residues" evidence="15">
    <location>
        <begin position="333"/>
        <end position="353"/>
    </location>
</feature>
<keyword evidence="7" id="KW-0811">Translocation</keyword>
<name>A0AAQ3K954_9LILI</name>
<evidence type="ECO:0000313" key="20">
    <source>
        <dbReference type="Proteomes" id="UP001327560"/>
    </source>
</evidence>
<dbReference type="InterPro" id="IPR036388">
    <property type="entry name" value="WH-like_DNA-bd_sf"/>
</dbReference>
<evidence type="ECO:0000256" key="7">
    <source>
        <dbReference type="ARBA" id="ARBA00023010"/>
    </source>
</evidence>
<keyword evidence="6 16" id="KW-1133">Transmembrane helix</keyword>
<accession>A0AAQ3K954</accession>
<keyword evidence="5 14" id="KW-0653">Protein transport</keyword>
<feature type="compositionally biased region" description="Polar residues" evidence="15">
    <location>
        <begin position="1"/>
        <end position="15"/>
    </location>
</feature>
<evidence type="ECO:0000256" key="8">
    <source>
        <dbReference type="ARBA" id="ARBA00023136"/>
    </source>
</evidence>
<proteinExistence type="inferred from homology"/>
<feature type="compositionally biased region" description="Polar residues" evidence="15">
    <location>
        <begin position="257"/>
        <end position="282"/>
    </location>
</feature>
<dbReference type="Pfam" id="PF23020">
    <property type="entry name" value="PEX14-like_2nd"/>
    <property type="match status" value="1"/>
</dbReference>
<evidence type="ECO:0000256" key="12">
    <source>
        <dbReference type="ARBA" id="ARBA00053920"/>
    </source>
</evidence>
<dbReference type="EMBL" id="CP136892">
    <property type="protein sequence ID" value="WOL02918.1"/>
    <property type="molecule type" value="Genomic_DNA"/>
</dbReference>
<evidence type="ECO:0000256" key="13">
    <source>
        <dbReference type="ARBA" id="ARBA00064754"/>
    </source>
</evidence>
<keyword evidence="9 14" id="KW-0576">Peroxisome</keyword>
<evidence type="ECO:0000259" key="18">
    <source>
        <dbReference type="Pfam" id="PF23020"/>
    </source>
</evidence>
<comment type="function">
    <text evidence="12 14">Component of the PEX13-PEX14 docking complex, a translocon channel that specifically mediates the import of peroxisomal cargo proteins bound to PEX5 receptor. The PEX13-PEX14 docking complex forms a large import pore which can be opened to a diameter of about 9 nm. Mechanistically, PEX5 receptor along with cargo proteins associates with the PEX14 subunit of the PEX13-PEX14 docking complex in the cytosol, leading to the insertion of the receptor into the organelle membrane with the concomitant translocation of the cargo into the peroxisome matrix.</text>
</comment>
<dbReference type="InterPro" id="IPR006785">
    <property type="entry name" value="Pex14_N"/>
</dbReference>
<dbReference type="GO" id="GO:1990429">
    <property type="term" value="C:peroxisomal importomer complex"/>
    <property type="evidence" value="ECO:0007669"/>
    <property type="project" value="TreeGrafter"/>
</dbReference>
<dbReference type="GO" id="GO:0005102">
    <property type="term" value="F:signaling receptor binding"/>
    <property type="evidence" value="ECO:0007669"/>
    <property type="project" value="TreeGrafter"/>
</dbReference>
<comment type="subunit">
    <text evidence="13">Interacts with PEX13; forming the PEX13-PEX14 docking complex. Interacts with PEX5 (via WxxxF/Y motifs).</text>
</comment>
<dbReference type="Gene3D" id="1.10.10.10">
    <property type="entry name" value="Winged helix-like DNA-binding domain superfamily/Winged helix DNA-binding domain"/>
    <property type="match status" value="1"/>
</dbReference>
<reference evidence="19 20" key="1">
    <citation type="submission" date="2023-10" db="EMBL/GenBank/DDBJ databases">
        <title>Chromosome-scale genome assembly provides insights into flower coloration mechanisms of Canna indica.</title>
        <authorList>
            <person name="Li C."/>
        </authorList>
    </citation>
    <scope>NUCLEOTIDE SEQUENCE [LARGE SCALE GENOMIC DNA]</scope>
    <source>
        <tissue evidence="19">Flower</tissue>
    </source>
</reference>
<evidence type="ECO:0000256" key="1">
    <source>
        <dbReference type="ARBA" id="ARBA00004549"/>
    </source>
</evidence>
<dbReference type="PANTHER" id="PTHR23058">
    <property type="entry name" value="PEROXISOMAL MEMBRANE PROTEIN PEX14"/>
    <property type="match status" value="1"/>
</dbReference>
<evidence type="ECO:0000256" key="3">
    <source>
        <dbReference type="ARBA" id="ARBA00022448"/>
    </source>
</evidence>
<evidence type="ECO:0000256" key="5">
    <source>
        <dbReference type="ARBA" id="ARBA00022927"/>
    </source>
</evidence>
<evidence type="ECO:0000256" key="14">
    <source>
        <dbReference type="RuleBase" id="RU367032"/>
    </source>
</evidence>
<feature type="region of interest" description="Disordered" evidence="15">
    <location>
        <begin position="94"/>
        <end position="115"/>
    </location>
</feature>
<feature type="transmembrane region" description="Helical" evidence="16">
    <location>
        <begin position="128"/>
        <end position="149"/>
    </location>
</feature>
<evidence type="ECO:0000256" key="4">
    <source>
        <dbReference type="ARBA" id="ARBA00022692"/>
    </source>
</evidence>
<keyword evidence="3 14" id="KW-0813">Transport</keyword>
<protein>
    <recommendedName>
        <fullName evidence="10 14">Peroxisomal membrane protein PEX14</fullName>
    </recommendedName>
    <alternativeName>
        <fullName evidence="11 14">Peroxin-14</fullName>
    </alternativeName>
</protein>
<dbReference type="FunFam" id="1.10.10.10:FF:000217">
    <property type="entry name" value="Peroxisomal membrane protein PEX14"/>
    <property type="match status" value="1"/>
</dbReference>
<evidence type="ECO:0000256" key="6">
    <source>
        <dbReference type="ARBA" id="ARBA00022989"/>
    </source>
</evidence>
<dbReference type="PANTHER" id="PTHR23058:SF0">
    <property type="entry name" value="PEROXISOMAL MEMBRANE PROTEIN PEX14"/>
    <property type="match status" value="1"/>
</dbReference>
<gene>
    <name evidence="19" type="ORF">Cni_G11637</name>
</gene>
<evidence type="ECO:0000256" key="2">
    <source>
        <dbReference type="ARBA" id="ARBA00005443"/>
    </source>
</evidence>
<keyword evidence="20" id="KW-1185">Reference proteome</keyword>
<feature type="domain" description="Peroxisomal membrane protein PEX14 central plants" evidence="18">
    <location>
        <begin position="125"/>
        <end position="241"/>
    </location>
</feature>
<evidence type="ECO:0000256" key="9">
    <source>
        <dbReference type="ARBA" id="ARBA00023140"/>
    </source>
</evidence>
<dbReference type="AlphaFoldDB" id="A0AAQ3K954"/>
<evidence type="ECO:0000259" key="17">
    <source>
        <dbReference type="Pfam" id="PF04695"/>
    </source>
</evidence>
<evidence type="ECO:0000256" key="15">
    <source>
        <dbReference type="SAM" id="MobiDB-lite"/>
    </source>
</evidence>
<feature type="region of interest" description="Disordered" evidence="15">
    <location>
        <begin position="316"/>
        <end position="375"/>
    </location>
</feature>
<dbReference type="GO" id="GO:0005778">
    <property type="term" value="C:peroxisomal membrane"/>
    <property type="evidence" value="ECO:0007669"/>
    <property type="project" value="UniProtKB-SubCell"/>
</dbReference>
<dbReference type="Proteomes" id="UP001327560">
    <property type="component" value="Chromosome 3"/>
</dbReference>
<sequence length="375" mass="40280">MATQSSSAPISSVEDSPSPGRPMLREAQVQNAVNFLSHPRVKSSPVVHRRSFLEDKGLTKEEIDEAFCRVPDQPSNATDGRAYTRKPDLLQKSSTSLQHHGPVDTLPAGPPTSVVSTTSTKQLAKFHWSHALLAAGALAASGAGTALLFKKMVIPRLKAWIKKVVAEETESKQDSSCSNLAEEAAEAAKAAASAASAVAKASQELLSTKNEERKYFETFMGALDVQVKEMKSIRDAIRGLESRRGDNFSKDKLTPGNIATGNGSTNGTWRHSQHVNSTSNTKFGEVWSPSPPEFLESSSVALQGWLPPQPPAVALPEAADAIRRPKPPVQKQQSRDEQSAGSSDEGKERETRALDYVAATENADTMPPGTSQSEI</sequence>
<feature type="region of interest" description="Disordered" evidence="15">
    <location>
        <begin position="245"/>
        <end position="290"/>
    </location>
</feature>
<evidence type="ECO:0000256" key="10">
    <source>
        <dbReference type="ARBA" id="ARBA00029502"/>
    </source>
</evidence>
<evidence type="ECO:0000313" key="19">
    <source>
        <dbReference type="EMBL" id="WOL02918.1"/>
    </source>
</evidence>
<keyword evidence="4 16" id="KW-0812">Transmembrane</keyword>
<evidence type="ECO:0000256" key="16">
    <source>
        <dbReference type="SAM" id="Phobius"/>
    </source>
</evidence>
<keyword evidence="8 14" id="KW-0472">Membrane</keyword>
<comment type="similarity">
    <text evidence="2 14">Belongs to the peroxin-14 family.</text>
</comment>
<dbReference type="Pfam" id="PF04695">
    <property type="entry name" value="Pex14_N"/>
    <property type="match status" value="1"/>
</dbReference>
<evidence type="ECO:0000256" key="11">
    <source>
        <dbReference type="ARBA" id="ARBA00029691"/>
    </source>
</evidence>
<dbReference type="GO" id="GO:0016560">
    <property type="term" value="P:protein import into peroxisome matrix, docking"/>
    <property type="evidence" value="ECO:0007669"/>
    <property type="project" value="UniProtKB-UniRule"/>
</dbReference>
<organism evidence="19 20">
    <name type="scientific">Canna indica</name>
    <name type="common">Indian-shot</name>
    <dbReference type="NCBI Taxonomy" id="4628"/>
    <lineage>
        <taxon>Eukaryota</taxon>
        <taxon>Viridiplantae</taxon>
        <taxon>Streptophyta</taxon>
        <taxon>Embryophyta</taxon>
        <taxon>Tracheophyta</taxon>
        <taxon>Spermatophyta</taxon>
        <taxon>Magnoliopsida</taxon>
        <taxon>Liliopsida</taxon>
        <taxon>Zingiberales</taxon>
        <taxon>Cannaceae</taxon>
        <taxon>Canna</taxon>
    </lineage>
</organism>
<feature type="region of interest" description="Disordered" evidence="15">
    <location>
        <begin position="1"/>
        <end position="25"/>
    </location>
</feature>
<dbReference type="InterPro" id="IPR025655">
    <property type="entry name" value="PEX14"/>
</dbReference>
<comment type="subcellular location">
    <subcellularLocation>
        <location evidence="1">Peroxisome membrane</location>
        <topology evidence="1">Single-pass membrane protein</topology>
    </subcellularLocation>
</comment>